<evidence type="ECO:0000256" key="3">
    <source>
        <dbReference type="ARBA" id="ARBA00022691"/>
    </source>
</evidence>
<dbReference type="SFLD" id="SFLDG01067">
    <property type="entry name" value="SPASM/twitch_domain_containing"/>
    <property type="match status" value="1"/>
</dbReference>
<dbReference type="eggNOG" id="COG0641">
    <property type="taxonomic scope" value="Bacteria"/>
</dbReference>
<dbReference type="PROSITE" id="PS01305">
    <property type="entry name" value="MOAA_NIFB_PQQE"/>
    <property type="match status" value="1"/>
</dbReference>
<dbReference type="InterPro" id="IPR013785">
    <property type="entry name" value="Aldolase_TIM"/>
</dbReference>
<sequence>MLKNIPHIHLLKLYNEYYLYDVNTNAIVSIPSKVYEYLQSSLNSDENSNNLYECLDKNLRDGIEYLKSQGMLLPRNENLKIKHVETDLLKDLYENNLRSLTLQVTQNCNLRCSYCVYSGSYVNRTHSNKRMSWEVAKKAIDFFYEHSTNTEEVVFGFYGGEPLLEFELMKKCINYIRELFIGKKIFFTVTTNATLLTEEKIKFLSENNFDLVISLDGPADVQNKNRIFADEHRGTFEVVMKNLSKVKMIDESFYKRISFNAVIDLKENFSCANEFFLSYDMVKDLNVAGNYVNVTNKVEKIDINTKYYADAQYETFKAYLYHCSNIFSAYKPTLLNNVVNNIKSSMNDRVKVRGERILQSSPGGQCIPGIQRFFVNVDGEFYPCERVNENADILNIGNIHNGFDIDKAKNILNIANTTEEECRKCWCFKICTQCVSMAEEDGDLSRKRRLSRCSETQKNAEEQIKDYIVLKKYGCDFEKEV</sequence>
<proteinExistence type="predicted"/>
<dbReference type="GO" id="GO:0051539">
    <property type="term" value="F:4 iron, 4 sulfur cluster binding"/>
    <property type="evidence" value="ECO:0007669"/>
    <property type="project" value="UniProtKB-KW"/>
</dbReference>
<dbReference type="GO" id="GO:0016491">
    <property type="term" value="F:oxidoreductase activity"/>
    <property type="evidence" value="ECO:0007669"/>
    <property type="project" value="InterPro"/>
</dbReference>
<feature type="domain" description="Radical SAM core" evidence="7">
    <location>
        <begin position="103"/>
        <end position="247"/>
    </location>
</feature>
<gene>
    <name evidence="8" type="primary">ccpM</name>
    <name evidence="8" type="ORF">CLSA_c37100</name>
</gene>
<comment type="cofactor">
    <cofactor evidence="1">
        <name>[4Fe-4S] cluster</name>
        <dbReference type="ChEBI" id="CHEBI:49883"/>
    </cofactor>
</comment>
<keyword evidence="5" id="KW-0408">Iron</keyword>
<dbReference type="PANTHER" id="PTHR43273">
    <property type="entry name" value="ANAEROBIC SULFATASE-MATURATING ENZYME HOMOLOG ASLB-RELATED"/>
    <property type="match status" value="1"/>
</dbReference>
<dbReference type="NCBIfam" id="TIGR04068">
    <property type="entry name" value="rSAM_ocin_clost"/>
    <property type="match status" value="1"/>
</dbReference>
<dbReference type="PATRIC" id="fig|1345695.10.peg.809"/>
<keyword evidence="6" id="KW-0411">Iron-sulfur</keyword>
<evidence type="ECO:0000313" key="8">
    <source>
        <dbReference type="EMBL" id="AGX44671.1"/>
    </source>
</evidence>
<evidence type="ECO:0000256" key="2">
    <source>
        <dbReference type="ARBA" id="ARBA00022485"/>
    </source>
</evidence>
<evidence type="ECO:0000256" key="6">
    <source>
        <dbReference type="ARBA" id="ARBA00023014"/>
    </source>
</evidence>
<organism evidence="8 9">
    <name type="scientific">Clostridium saccharobutylicum DSM 13864</name>
    <dbReference type="NCBI Taxonomy" id="1345695"/>
    <lineage>
        <taxon>Bacteria</taxon>
        <taxon>Bacillati</taxon>
        <taxon>Bacillota</taxon>
        <taxon>Clostridia</taxon>
        <taxon>Eubacteriales</taxon>
        <taxon>Clostridiaceae</taxon>
        <taxon>Clostridium</taxon>
    </lineage>
</organism>
<evidence type="ECO:0000256" key="1">
    <source>
        <dbReference type="ARBA" id="ARBA00001966"/>
    </source>
</evidence>
<dbReference type="EMBL" id="CP006721">
    <property type="protein sequence ID" value="AGX44671.1"/>
    <property type="molecule type" value="Genomic_DNA"/>
</dbReference>
<keyword evidence="4" id="KW-0479">Metal-binding</keyword>
<evidence type="ECO:0000256" key="4">
    <source>
        <dbReference type="ARBA" id="ARBA00022723"/>
    </source>
</evidence>
<dbReference type="InterPro" id="IPR058240">
    <property type="entry name" value="rSAM_sf"/>
</dbReference>
<dbReference type="InterPro" id="IPR023867">
    <property type="entry name" value="Sulphatase_maturase_rSAM"/>
</dbReference>
<dbReference type="Proteomes" id="UP000017118">
    <property type="component" value="Chromosome"/>
</dbReference>
<evidence type="ECO:0000256" key="5">
    <source>
        <dbReference type="ARBA" id="ARBA00023004"/>
    </source>
</evidence>
<dbReference type="KEGG" id="csb:CLSA_c37100"/>
<dbReference type="PANTHER" id="PTHR43273:SF8">
    <property type="entry name" value="RADICAL SAM DOMAIN PROTEIN"/>
    <property type="match status" value="1"/>
</dbReference>
<dbReference type="AlphaFoldDB" id="U5MYE6"/>
<dbReference type="SFLD" id="SFLDS00029">
    <property type="entry name" value="Radical_SAM"/>
    <property type="match status" value="1"/>
</dbReference>
<evidence type="ECO:0000313" key="9">
    <source>
        <dbReference type="Proteomes" id="UP000017118"/>
    </source>
</evidence>
<dbReference type="HOGENOM" id="CLU_009273_3_4_9"/>
<keyword evidence="3" id="KW-0949">S-adenosyl-L-methionine</keyword>
<dbReference type="SFLD" id="SFLDG01386">
    <property type="entry name" value="main_SPASM_domain-containing"/>
    <property type="match status" value="1"/>
</dbReference>
<dbReference type="CDD" id="cd01335">
    <property type="entry name" value="Radical_SAM"/>
    <property type="match status" value="1"/>
</dbReference>
<reference evidence="8 9" key="1">
    <citation type="journal article" date="2013" name="Genome Announc.">
        <title>Complete Genome Sequence of the Solvent Producer Clostridium saccharobutylicum NCP262 (DSM 13864).</title>
        <authorList>
            <person name="Poehlein A."/>
            <person name="Hartwich K."/>
            <person name="Krabben P."/>
            <person name="Ehrenreich A."/>
            <person name="Liebl W."/>
            <person name="Durre P."/>
            <person name="Gottschalk G."/>
            <person name="Daniel R."/>
        </authorList>
    </citation>
    <scope>NUCLEOTIDE SEQUENCE [LARGE SCALE GENOMIC DNA]</scope>
    <source>
        <strain evidence="8">DSM 13864</strain>
    </source>
</reference>
<name>U5MYE6_CLOSA</name>
<dbReference type="RefSeq" id="WP_022748430.1">
    <property type="nucleotide sequence ID" value="NC_022571.1"/>
</dbReference>
<dbReference type="GO" id="GO:0046872">
    <property type="term" value="F:metal ion binding"/>
    <property type="evidence" value="ECO:0007669"/>
    <property type="project" value="UniProtKB-KW"/>
</dbReference>
<dbReference type="SUPFAM" id="SSF102114">
    <property type="entry name" value="Radical SAM enzymes"/>
    <property type="match status" value="1"/>
</dbReference>
<dbReference type="Gene3D" id="3.20.20.70">
    <property type="entry name" value="Aldolase class I"/>
    <property type="match status" value="1"/>
</dbReference>
<keyword evidence="9" id="KW-1185">Reference proteome</keyword>
<keyword evidence="2" id="KW-0004">4Fe-4S</keyword>
<dbReference type="GeneID" id="55476019"/>
<evidence type="ECO:0000259" key="7">
    <source>
        <dbReference type="Pfam" id="PF04055"/>
    </source>
</evidence>
<dbReference type="NCBIfam" id="TIGR04085">
    <property type="entry name" value="rSAM_more_4Fe4S"/>
    <property type="match status" value="1"/>
</dbReference>
<protein>
    <submittedName>
        <fullName evidence="8">Cys-rich peptide radical SAM maturase CcpM</fullName>
    </submittedName>
</protein>
<dbReference type="Pfam" id="PF04055">
    <property type="entry name" value="Radical_SAM"/>
    <property type="match status" value="1"/>
</dbReference>
<dbReference type="InterPro" id="IPR023885">
    <property type="entry name" value="4Fe4S-binding_SPASM_dom"/>
</dbReference>
<dbReference type="OrthoDB" id="9808591at2"/>
<dbReference type="SFLD" id="SFLDG01384">
    <property type="entry name" value="thioether_bond_formation_requi"/>
    <property type="match status" value="1"/>
</dbReference>
<dbReference type="InterPro" id="IPR024001">
    <property type="entry name" value="Cys-rich_pep_rSAM_mat_CcpM"/>
</dbReference>
<dbReference type="InterPro" id="IPR000385">
    <property type="entry name" value="MoaA_NifB_PqqE_Fe-S-bd_CS"/>
</dbReference>
<accession>U5MYE6</accession>
<dbReference type="InterPro" id="IPR007197">
    <property type="entry name" value="rSAM"/>
</dbReference>